<dbReference type="NCBIfam" id="TIGR00430">
    <property type="entry name" value="Q_tRNA_tgt"/>
    <property type="match status" value="1"/>
</dbReference>
<keyword evidence="3 4" id="KW-0819">tRNA processing</keyword>
<organism evidence="6 7">
    <name type="scientific">Candidatus Cryosericum terrychapinii</name>
    <dbReference type="NCBI Taxonomy" id="2290919"/>
    <lineage>
        <taxon>Bacteria</taxon>
        <taxon>Pseudomonadati</taxon>
        <taxon>Caldisericota/Cryosericota group</taxon>
        <taxon>Candidatus Cryosericota</taxon>
        <taxon>Candidatus Cryosericia</taxon>
        <taxon>Candidatus Cryosericales</taxon>
        <taxon>Candidatus Cryosericaceae</taxon>
        <taxon>Candidatus Cryosericum</taxon>
    </lineage>
</organism>
<dbReference type="InterPro" id="IPR050076">
    <property type="entry name" value="ArchSynthase1/Queuine_TRR"/>
</dbReference>
<keyword evidence="4" id="KW-0671">Queuosine biosynthesis</keyword>
<keyword evidence="4" id="KW-0479">Metal-binding</keyword>
<feature type="domain" description="tRNA-guanine(15) transglycosylase-like" evidence="5">
    <location>
        <begin position="15"/>
        <end position="367"/>
    </location>
</feature>
<evidence type="ECO:0000313" key="7">
    <source>
        <dbReference type="Proteomes" id="UP000266328"/>
    </source>
</evidence>
<dbReference type="GO" id="GO:0008479">
    <property type="term" value="F:tRNA-guanosine(34) queuine transglycosylase activity"/>
    <property type="evidence" value="ECO:0007669"/>
    <property type="project" value="UniProtKB-UniRule"/>
</dbReference>
<dbReference type="InterPro" id="IPR002616">
    <property type="entry name" value="tRNA_ribo_trans-like"/>
</dbReference>
<dbReference type="HAMAP" id="MF_00168">
    <property type="entry name" value="Q_tRNA_Tgt"/>
    <property type="match status" value="1"/>
</dbReference>
<dbReference type="EMBL" id="QXIS01000024">
    <property type="protein sequence ID" value="RIE06086.1"/>
    <property type="molecule type" value="Genomic_DNA"/>
</dbReference>
<dbReference type="PANTHER" id="PTHR46499">
    <property type="entry name" value="QUEUINE TRNA-RIBOSYLTRANSFERASE"/>
    <property type="match status" value="1"/>
</dbReference>
<feature type="binding site" evidence="4">
    <location>
        <position position="188"/>
    </location>
    <ligand>
        <name>substrate</name>
    </ligand>
</feature>
<dbReference type="GO" id="GO:0046872">
    <property type="term" value="F:metal ion binding"/>
    <property type="evidence" value="ECO:0007669"/>
    <property type="project" value="UniProtKB-KW"/>
</dbReference>
<keyword evidence="7" id="KW-1185">Reference proteome</keyword>
<dbReference type="GO" id="GO:0005829">
    <property type="term" value="C:cytosol"/>
    <property type="evidence" value="ECO:0007669"/>
    <property type="project" value="TreeGrafter"/>
</dbReference>
<dbReference type="PANTHER" id="PTHR46499:SF1">
    <property type="entry name" value="QUEUINE TRNA-RIBOSYLTRANSFERASE"/>
    <property type="match status" value="1"/>
</dbReference>
<feature type="binding site" evidence="4">
    <location>
        <position position="215"/>
    </location>
    <ligand>
        <name>substrate</name>
    </ligand>
</feature>
<comment type="subunit">
    <text evidence="4">Homodimer. Within each dimer, one monomer is responsible for RNA recognition and catalysis, while the other monomer binds to the replacement base PreQ1.</text>
</comment>
<evidence type="ECO:0000256" key="4">
    <source>
        <dbReference type="HAMAP-Rule" id="MF_00168"/>
    </source>
</evidence>
<comment type="caution">
    <text evidence="4">Lacks conserved residue(s) required for the propagation of feature annotation.</text>
</comment>
<feature type="region of interest" description="RNA binding; important for wobble base 34 recognition" evidence="4">
    <location>
        <begin position="270"/>
        <end position="274"/>
    </location>
</feature>
<protein>
    <recommendedName>
        <fullName evidence="4">Queuine tRNA-ribosyltransferase</fullName>
        <ecNumber evidence="4">2.4.2.29</ecNumber>
    </recommendedName>
    <alternativeName>
        <fullName evidence="4">Guanine insertion enzyme</fullName>
    </alternativeName>
    <alternativeName>
        <fullName evidence="4">tRNA-guanine transglycosylase</fullName>
    </alternativeName>
</protein>
<dbReference type="Proteomes" id="UP000266328">
    <property type="component" value="Unassembled WGS sequence"/>
</dbReference>
<comment type="similarity">
    <text evidence="4">Belongs to the queuine tRNA-ribosyltransferase family.</text>
</comment>
<dbReference type="NCBIfam" id="TIGR00449">
    <property type="entry name" value="tgt_general"/>
    <property type="match status" value="1"/>
</dbReference>
<comment type="pathway">
    <text evidence="4">tRNA modification; tRNA-queuosine biosynthesis.</text>
</comment>
<dbReference type="AlphaFoldDB" id="A0A398CRN9"/>
<dbReference type="Gene3D" id="3.20.20.105">
    <property type="entry name" value="Queuine tRNA-ribosyltransferase-like"/>
    <property type="match status" value="1"/>
</dbReference>
<dbReference type="Pfam" id="PF01702">
    <property type="entry name" value="TGT"/>
    <property type="match status" value="1"/>
</dbReference>
<comment type="cofactor">
    <cofactor evidence="4">
        <name>Zn(2+)</name>
        <dbReference type="ChEBI" id="CHEBI:29105"/>
    </cofactor>
    <text evidence="4">Binds 1 zinc ion per subunit.</text>
</comment>
<evidence type="ECO:0000256" key="1">
    <source>
        <dbReference type="ARBA" id="ARBA00022676"/>
    </source>
</evidence>
<keyword evidence="4" id="KW-0862">Zinc</keyword>
<evidence type="ECO:0000256" key="3">
    <source>
        <dbReference type="ARBA" id="ARBA00022694"/>
    </source>
</evidence>
<dbReference type="InterPro" id="IPR036511">
    <property type="entry name" value="TGT-like_sf"/>
</dbReference>
<evidence type="ECO:0000259" key="5">
    <source>
        <dbReference type="Pfam" id="PF01702"/>
    </source>
</evidence>
<evidence type="ECO:0000256" key="2">
    <source>
        <dbReference type="ARBA" id="ARBA00022679"/>
    </source>
</evidence>
<dbReference type="InterPro" id="IPR004803">
    <property type="entry name" value="TGT"/>
</dbReference>
<dbReference type="UniPathway" id="UPA00392"/>
<gene>
    <name evidence="4" type="primary">tgt</name>
    <name evidence="6" type="ORF">SMC7_04025</name>
</gene>
<sequence length="374" mass="42276">MAIFETTCQSSTGRERTGILTTVHGTVRTPVFMPVGTQATIKGLTPEQVAEIGFEIILSNTYHLYLQPGDDVVREAGGLHRFMHWDRSILTDSGGFQAMSLSRISKKSDEGIEFQSFIDGSRHMFTPERVIAIEKNLDADVVMPLDICTQYLSERVMAEKDLARTVSWFGRAKKAMGESHQLLFGITQGGFYGDLREESTERIMELEPQGFAIGGLSVGEERQLTMDMLDHSLLHAPDDCPRYFMGLGDPIGILEIISRGVDMFDCVLPTRVARNQMVFTREGVVKISKKIYQRDFRPIDEDCSCYMCRNYTRAYLRHLFKANEMLAGTLATIHNLQFLQTMIGEIRNAIAAGTFAEYKRAFIERYTASSDRVW</sequence>
<feature type="binding site" evidence="4">
    <location>
        <position position="308"/>
    </location>
    <ligand>
        <name>Zn(2+)</name>
        <dbReference type="ChEBI" id="CHEBI:29105"/>
    </ligand>
</feature>
<dbReference type="GO" id="GO:0008616">
    <property type="term" value="P:tRNA queuosine(34) biosynthetic process"/>
    <property type="evidence" value="ECO:0007669"/>
    <property type="project" value="UniProtKB-UniRule"/>
</dbReference>
<dbReference type="SUPFAM" id="SSF51713">
    <property type="entry name" value="tRNA-guanine transglycosylase"/>
    <property type="match status" value="1"/>
</dbReference>
<feature type="active site" description="Nucleophile" evidence="4">
    <location>
        <position position="265"/>
    </location>
</feature>
<accession>A0A398CRN9</accession>
<feature type="binding site" evidence="4">
    <location>
        <position position="305"/>
    </location>
    <ligand>
        <name>Zn(2+)</name>
        <dbReference type="ChEBI" id="CHEBI:29105"/>
    </ligand>
</feature>
<keyword evidence="1 4" id="KW-0328">Glycosyltransferase</keyword>
<proteinExistence type="inferred from homology"/>
<feature type="binding site" evidence="4">
    <location>
        <position position="303"/>
    </location>
    <ligand>
        <name>Zn(2+)</name>
        <dbReference type="ChEBI" id="CHEBI:29105"/>
    </ligand>
</feature>
<evidence type="ECO:0000313" key="6">
    <source>
        <dbReference type="EMBL" id="RIE06086.1"/>
    </source>
</evidence>
<feature type="binding site" evidence="4">
    <location>
        <position position="334"/>
    </location>
    <ligand>
        <name>Zn(2+)</name>
        <dbReference type="ChEBI" id="CHEBI:29105"/>
    </ligand>
</feature>
<comment type="function">
    <text evidence="4">Catalyzes the base-exchange of a guanine (G) residue with the queuine precursor 7-aminomethyl-7-deazaguanine (PreQ1) at position 34 (anticodon wobble position) in tRNAs with GU(N) anticodons (tRNA-Asp, -Asn, -His and -Tyr). Catalysis occurs through a double-displacement mechanism. The nucleophile active site attacks the C1' of nucleotide 34 to detach the guanine base from the RNA, forming a covalent enzyme-RNA intermediate. The proton acceptor active site deprotonates the incoming PreQ1, allowing a nucleophilic attack on the C1' of the ribose to form the product. After dissociation, two additional enzymatic reactions on the tRNA convert PreQ1 to queuine (Q), resulting in the hypermodified nucleoside queuosine (7-(((4,5-cis-dihydroxy-2-cyclopenten-1-yl)amino)methyl)-7-deazaguanosine).</text>
</comment>
<name>A0A398CRN9_9BACT</name>
<feature type="active site" description="Proton acceptor" evidence="4">
    <location>
        <position position="92"/>
    </location>
</feature>
<reference evidence="6 7" key="1">
    <citation type="submission" date="2018-09" db="EMBL/GenBank/DDBJ databases">
        <title>Discovery and Ecogenomic Context for Candidatus Cryosericales, a Global Caldiserica Order Active in Thawing Permafrost.</title>
        <authorList>
            <person name="Martinez M.A."/>
            <person name="Woodcroft B.J."/>
            <person name="Ignacio Espinoza J.C."/>
            <person name="Zayed A."/>
            <person name="Singleton C.M."/>
            <person name="Boyd J."/>
            <person name="Li Y.-F."/>
            <person name="Purvine S."/>
            <person name="Maughan H."/>
            <person name="Hodgkins S.B."/>
            <person name="Anderson D."/>
            <person name="Sederholm M."/>
            <person name="Temperton B."/>
            <person name="Saleska S.R."/>
            <person name="Tyson G.W."/>
            <person name="Rich V.I."/>
        </authorList>
    </citation>
    <scope>NUCLEOTIDE SEQUENCE [LARGE SCALE GENOMIC DNA]</scope>
    <source>
        <strain evidence="6 7">SMC7</strain>
    </source>
</reference>
<comment type="caution">
    <text evidence="6">The sequence shown here is derived from an EMBL/GenBank/DDBJ whole genome shotgun (WGS) entry which is preliminary data.</text>
</comment>
<dbReference type="OrthoDB" id="9805417at2"/>
<feature type="binding site" evidence="4">
    <location>
        <begin position="92"/>
        <end position="96"/>
    </location>
    <ligand>
        <name>substrate</name>
    </ligand>
</feature>
<dbReference type="RefSeq" id="WP_119089072.1">
    <property type="nucleotide sequence ID" value="NZ_QXIS01000024.1"/>
</dbReference>
<dbReference type="EC" id="2.4.2.29" evidence="4"/>
<keyword evidence="2 4" id="KW-0808">Transferase</keyword>
<feature type="binding site" evidence="4">
    <location>
        <position position="146"/>
    </location>
    <ligand>
        <name>substrate</name>
    </ligand>
</feature>
<comment type="catalytic activity">
    <reaction evidence="4">
        <text>7-aminomethyl-7-carbaguanine + guanosine(34) in tRNA = 7-aminomethyl-7-carbaguanosine(34) in tRNA + guanine</text>
        <dbReference type="Rhea" id="RHEA:24104"/>
        <dbReference type="Rhea" id="RHEA-COMP:10341"/>
        <dbReference type="Rhea" id="RHEA-COMP:10342"/>
        <dbReference type="ChEBI" id="CHEBI:16235"/>
        <dbReference type="ChEBI" id="CHEBI:58703"/>
        <dbReference type="ChEBI" id="CHEBI:74269"/>
        <dbReference type="ChEBI" id="CHEBI:82833"/>
        <dbReference type="EC" id="2.4.2.29"/>
    </reaction>
</comment>